<protein>
    <submittedName>
        <fullName evidence="1">Uncharacterized protein</fullName>
    </submittedName>
</protein>
<accession>A0A7G8LI70</accession>
<name>A0A7G8LI70_9CAUD</name>
<evidence type="ECO:0000313" key="1">
    <source>
        <dbReference type="EMBL" id="QNJ56942.1"/>
    </source>
</evidence>
<reference evidence="1 2" key="1">
    <citation type="submission" date="2020-06" db="EMBL/GenBank/DDBJ databases">
        <authorList>
            <person name="Spencer C.E."/>
            <person name="Frederick G.D."/>
            <person name="Baliraine F.N."/>
            <person name="Favela G."/>
            <person name="Farmer V."/>
            <person name="Galindo A."/>
            <person name="Garlena R.A."/>
            <person name="Russell D.A."/>
            <person name="Pope W.H."/>
            <person name="Jacobs-Sera D."/>
            <person name="Hatfull G.F."/>
        </authorList>
    </citation>
    <scope>NUCLEOTIDE SEQUENCE [LARGE SCALE GENOMIC DNA]</scope>
</reference>
<dbReference type="GeneID" id="63210895"/>
<dbReference type="RefSeq" id="YP_010014193.1">
    <property type="nucleotide sequence ID" value="NC_053516.1"/>
</dbReference>
<keyword evidence="2" id="KW-1185">Reference proteome</keyword>
<dbReference type="KEGG" id="vg:63210895"/>
<gene>
    <name evidence="1" type="primary">151</name>
    <name evidence="1" type="ORF">SEA_REINDEER_151</name>
</gene>
<sequence>MHVDGMTLGELYQWESDLERQLARATDGTPLYEQIAWDLGDVKAAISQLR</sequence>
<organism evidence="1 2">
    <name type="scientific">Mycobacterium phage Reindeer</name>
    <dbReference type="NCBI Taxonomy" id="2762283"/>
    <lineage>
        <taxon>Viruses</taxon>
        <taxon>Duplodnaviria</taxon>
        <taxon>Heunggongvirae</taxon>
        <taxon>Uroviricota</taxon>
        <taxon>Caudoviricetes</taxon>
        <taxon>Vilmaviridae</taxon>
        <taxon>Mclasvirinae</taxon>
        <taxon>Bongovirus</taxon>
        <taxon>Bongovirus reindeer</taxon>
    </lineage>
</organism>
<proteinExistence type="predicted"/>
<dbReference type="EMBL" id="MT658803">
    <property type="protein sequence ID" value="QNJ56942.1"/>
    <property type="molecule type" value="Genomic_DNA"/>
</dbReference>
<evidence type="ECO:0000313" key="2">
    <source>
        <dbReference type="Proteomes" id="UP000515841"/>
    </source>
</evidence>
<dbReference type="Proteomes" id="UP000515841">
    <property type="component" value="Segment"/>
</dbReference>